<organism evidence="1 2">
    <name type="scientific">Stylophora pistillata</name>
    <name type="common">Smooth cauliflower coral</name>
    <dbReference type="NCBI Taxonomy" id="50429"/>
    <lineage>
        <taxon>Eukaryota</taxon>
        <taxon>Metazoa</taxon>
        <taxon>Cnidaria</taxon>
        <taxon>Anthozoa</taxon>
        <taxon>Hexacorallia</taxon>
        <taxon>Scleractinia</taxon>
        <taxon>Astrocoeniina</taxon>
        <taxon>Pocilloporidae</taxon>
        <taxon>Stylophora</taxon>
    </lineage>
</organism>
<gene>
    <name evidence="1" type="primary">RTase</name>
    <name evidence="1" type="ORF">AWC38_SpisGene358</name>
</gene>
<keyword evidence="1" id="KW-0808">Transferase</keyword>
<dbReference type="GO" id="GO:0003964">
    <property type="term" value="F:RNA-directed DNA polymerase activity"/>
    <property type="evidence" value="ECO:0007669"/>
    <property type="project" value="UniProtKB-KW"/>
</dbReference>
<dbReference type="AlphaFoldDB" id="A0A2B4SVI8"/>
<accession>A0A2B4SVI8</accession>
<keyword evidence="1" id="KW-0695">RNA-directed DNA polymerase</keyword>
<evidence type="ECO:0000313" key="1">
    <source>
        <dbReference type="EMBL" id="PFX34694.1"/>
    </source>
</evidence>
<dbReference type="PANTHER" id="PTHR47510:SF3">
    <property type="entry name" value="ENDO_EXONUCLEASE_PHOSPHATASE DOMAIN-CONTAINING PROTEIN"/>
    <property type="match status" value="1"/>
</dbReference>
<name>A0A2B4SVI8_STYPI</name>
<reference evidence="2" key="1">
    <citation type="journal article" date="2017" name="bioRxiv">
        <title>Comparative analysis of the genomes of Stylophora pistillata and Acropora digitifera provides evidence for extensive differences between species of corals.</title>
        <authorList>
            <person name="Voolstra C.R."/>
            <person name="Li Y."/>
            <person name="Liew Y.J."/>
            <person name="Baumgarten S."/>
            <person name="Zoccola D."/>
            <person name="Flot J.-F."/>
            <person name="Tambutte S."/>
            <person name="Allemand D."/>
            <person name="Aranda M."/>
        </authorList>
    </citation>
    <scope>NUCLEOTIDE SEQUENCE [LARGE SCALE GENOMIC DNA]</scope>
</reference>
<proteinExistence type="predicted"/>
<keyword evidence="2" id="KW-1185">Reference proteome</keyword>
<dbReference type="EMBL" id="LSMT01000002">
    <property type="protein sequence ID" value="PFX34694.1"/>
    <property type="molecule type" value="Genomic_DNA"/>
</dbReference>
<sequence length="275" mass="30810">MLMSDFDLFAMSETWLNSTWTDPELAIDNYTIYRYDSNYAKGGMPWTALDAYADVDYKLECCVLARTMYKRTRNQVVKLIPNAKSNYFKEKIVENKDNTRNLWKLLKHSAPTKPTSKAPNGISVNGKQVIDPVKIADAFNEYFTSINATTVPPDQENLTTSQSELDVLLQDFVNSHMPPSSQDKFCIPLITKEIVEADLRKIPSNKATGLDGISVRVLKEALPVISPSLALIYNAIISNGVFPAAFKIAKVLPLHKRDSTREGKSPSHICSTYPL</sequence>
<comment type="caution">
    <text evidence="1">The sequence shown here is derived from an EMBL/GenBank/DDBJ whole genome shotgun (WGS) entry which is preliminary data.</text>
</comment>
<dbReference type="Proteomes" id="UP000225706">
    <property type="component" value="Unassembled WGS sequence"/>
</dbReference>
<evidence type="ECO:0000313" key="2">
    <source>
        <dbReference type="Proteomes" id="UP000225706"/>
    </source>
</evidence>
<dbReference type="PANTHER" id="PTHR47510">
    <property type="entry name" value="REVERSE TRANSCRIPTASE DOMAIN-CONTAINING PROTEIN"/>
    <property type="match status" value="1"/>
</dbReference>
<keyword evidence="1" id="KW-0548">Nucleotidyltransferase</keyword>
<protein>
    <submittedName>
        <fullName evidence="1">Putative RNA-directed DNA polymerase from transposon BS</fullName>
    </submittedName>
</protein>